<protein>
    <submittedName>
        <fullName evidence="1">Uncharacterized protein</fullName>
    </submittedName>
</protein>
<dbReference type="EMBL" id="MU151627">
    <property type="protein sequence ID" value="KAF9442465.1"/>
    <property type="molecule type" value="Genomic_DNA"/>
</dbReference>
<reference evidence="1" key="1">
    <citation type="submission" date="2020-11" db="EMBL/GenBank/DDBJ databases">
        <authorList>
            <consortium name="DOE Joint Genome Institute"/>
            <person name="Ahrendt S."/>
            <person name="Riley R."/>
            <person name="Andreopoulos W."/>
            <person name="Labutti K."/>
            <person name="Pangilinan J."/>
            <person name="Ruiz-Duenas F.J."/>
            <person name="Barrasa J.M."/>
            <person name="Sanchez-Garcia M."/>
            <person name="Camarero S."/>
            <person name="Miyauchi S."/>
            <person name="Serrano A."/>
            <person name="Linde D."/>
            <person name="Babiker R."/>
            <person name="Drula E."/>
            <person name="Ayuso-Fernandez I."/>
            <person name="Pacheco R."/>
            <person name="Padilla G."/>
            <person name="Ferreira P."/>
            <person name="Barriuso J."/>
            <person name="Kellner H."/>
            <person name="Castanera R."/>
            <person name="Alfaro M."/>
            <person name="Ramirez L."/>
            <person name="Pisabarro A.G."/>
            <person name="Kuo A."/>
            <person name="Tritt A."/>
            <person name="Lipzen A."/>
            <person name="He G."/>
            <person name="Yan M."/>
            <person name="Ng V."/>
            <person name="Cullen D."/>
            <person name="Martin F."/>
            <person name="Rosso M.-N."/>
            <person name="Henrissat B."/>
            <person name="Hibbett D."/>
            <person name="Martinez A.T."/>
            <person name="Grigoriev I.V."/>
        </authorList>
    </citation>
    <scope>NUCLEOTIDE SEQUENCE</scope>
    <source>
        <strain evidence="1">MF-IS2</strain>
    </source>
</reference>
<dbReference type="Gene3D" id="3.30.420.40">
    <property type="match status" value="1"/>
</dbReference>
<comment type="caution">
    <text evidence="1">The sequence shown here is derived from an EMBL/GenBank/DDBJ whole genome shotgun (WGS) entry which is preliminary data.</text>
</comment>
<dbReference type="InterPro" id="IPR043129">
    <property type="entry name" value="ATPase_NBD"/>
</dbReference>
<feature type="non-terminal residue" evidence="1">
    <location>
        <position position="469"/>
    </location>
</feature>
<dbReference type="InterPro" id="IPR018181">
    <property type="entry name" value="Heat_shock_70_CS"/>
</dbReference>
<evidence type="ECO:0000313" key="1">
    <source>
        <dbReference type="EMBL" id="KAF9442465.1"/>
    </source>
</evidence>
<dbReference type="OrthoDB" id="2963168at2759"/>
<evidence type="ECO:0000313" key="2">
    <source>
        <dbReference type="Proteomes" id="UP000807342"/>
    </source>
</evidence>
<keyword evidence="2" id="KW-1185">Reference proteome</keyword>
<gene>
    <name evidence="1" type="ORF">P691DRAFT_681457</name>
</gene>
<name>A0A9P6BYF8_9AGAR</name>
<dbReference type="PROSITE" id="PS00297">
    <property type="entry name" value="HSP70_1"/>
    <property type="match status" value="1"/>
</dbReference>
<dbReference type="AlphaFoldDB" id="A0A9P6BYF8"/>
<dbReference type="SUPFAM" id="SSF53067">
    <property type="entry name" value="Actin-like ATPase domain"/>
    <property type="match status" value="2"/>
</dbReference>
<sequence>MPLEANSTKRPAQPDILESSVYQRKRYQGKDSKLLLSIDLGTTFSAASFCILAPRSLPTLEAVRCFRISAESDFKVPTVLYYDYAGKAHIWGAQTTDEDYIAEAQRKGLIKVEWFKLALRPPYLSSSDVSPSVADITHTNLPTLPIFIPIEKAYTDFLRFILEHIEEFFCKHHASGKDIWDQLFPTAEVILTIPNGWEIKQQSQVREAAVAAGFVGKIGDARNLEEGMQRIHFLSEAEAAMIYAMDSGYINSWIQPGKDILLCDAGGGTIDLTAYTITRKQPLQVKERLASQCIVAGAVFINQQARRHLSERLQGTFWDIPWKIDDLVMFFERTTKKTFSHLNKYYGLGRAGSENIPEAGVSNGRFYIRGTQVARFFEPTLNAIKAGIEHAYNQSGGTIKNVVMVGGLMNSSHAFSQLRAWGHDKGIQFSKPDGTMAKSVSHGALLWYLTKPVKSHIAKFHYGTDICPP</sequence>
<proteinExistence type="predicted"/>
<accession>A0A9P6BYF8</accession>
<organism evidence="1 2">
    <name type="scientific">Macrolepiota fuliginosa MF-IS2</name>
    <dbReference type="NCBI Taxonomy" id="1400762"/>
    <lineage>
        <taxon>Eukaryota</taxon>
        <taxon>Fungi</taxon>
        <taxon>Dikarya</taxon>
        <taxon>Basidiomycota</taxon>
        <taxon>Agaricomycotina</taxon>
        <taxon>Agaricomycetes</taxon>
        <taxon>Agaricomycetidae</taxon>
        <taxon>Agaricales</taxon>
        <taxon>Agaricineae</taxon>
        <taxon>Agaricaceae</taxon>
        <taxon>Macrolepiota</taxon>
    </lineage>
</organism>
<dbReference type="PANTHER" id="PTHR14187">
    <property type="entry name" value="ALPHA KINASE/ELONGATION FACTOR 2 KINASE"/>
    <property type="match status" value="1"/>
</dbReference>
<dbReference type="PANTHER" id="PTHR14187:SF5">
    <property type="entry name" value="HEAT SHOCK 70 KDA PROTEIN 12A"/>
    <property type="match status" value="1"/>
</dbReference>
<dbReference type="CDD" id="cd10170">
    <property type="entry name" value="ASKHA_NBD_HSP70"/>
    <property type="match status" value="1"/>
</dbReference>
<dbReference type="Proteomes" id="UP000807342">
    <property type="component" value="Unassembled WGS sequence"/>
</dbReference>